<protein>
    <recommendedName>
        <fullName evidence="8">CCHC-type domain-containing protein</fullName>
    </recommendedName>
</protein>
<dbReference type="InterPro" id="IPR012337">
    <property type="entry name" value="RNaseH-like_sf"/>
</dbReference>
<feature type="region of interest" description="Disordered" evidence="3">
    <location>
        <begin position="606"/>
        <end position="652"/>
    </location>
</feature>
<dbReference type="PROSITE" id="PS50158">
    <property type="entry name" value="ZF_CCHC"/>
    <property type="match status" value="1"/>
</dbReference>
<evidence type="ECO:0000259" key="4">
    <source>
        <dbReference type="PROSITE" id="PS50158"/>
    </source>
</evidence>
<dbReference type="GO" id="GO:0008270">
    <property type="term" value="F:zinc ion binding"/>
    <property type="evidence" value="ECO:0007669"/>
    <property type="project" value="UniProtKB-KW"/>
</dbReference>
<dbReference type="InterPro" id="IPR036397">
    <property type="entry name" value="RNaseH_sf"/>
</dbReference>
<proteinExistence type="predicted"/>
<dbReference type="InterPro" id="IPR001584">
    <property type="entry name" value="Integrase_cat-core"/>
</dbReference>
<dbReference type="EMBL" id="KQ994498">
    <property type="protein sequence ID" value="KZV48065.1"/>
    <property type="molecule type" value="Genomic_DNA"/>
</dbReference>
<evidence type="ECO:0000259" key="5">
    <source>
        <dbReference type="PROSITE" id="PS50994"/>
    </source>
</evidence>
<dbReference type="Pfam" id="PF07727">
    <property type="entry name" value="RVT_2"/>
    <property type="match status" value="1"/>
</dbReference>
<evidence type="ECO:0000256" key="3">
    <source>
        <dbReference type="SAM" id="MobiDB-lite"/>
    </source>
</evidence>
<dbReference type="InterPro" id="IPR001878">
    <property type="entry name" value="Znf_CCHC"/>
</dbReference>
<dbReference type="Pfam" id="PF13976">
    <property type="entry name" value="gag_pre-integrs"/>
    <property type="match status" value="1"/>
</dbReference>
<organism evidence="6 7">
    <name type="scientific">Dorcoceras hygrometricum</name>
    <dbReference type="NCBI Taxonomy" id="472368"/>
    <lineage>
        <taxon>Eukaryota</taxon>
        <taxon>Viridiplantae</taxon>
        <taxon>Streptophyta</taxon>
        <taxon>Embryophyta</taxon>
        <taxon>Tracheophyta</taxon>
        <taxon>Spermatophyta</taxon>
        <taxon>Magnoliopsida</taxon>
        <taxon>eudicotyledons</taxon>
        <taxon>Gunneridae</taxon>
        <taxon>Pentapetalae</taxon>
        <taxon>asterids</taxon>
        <taxon>lamiids</taxon>
        <taxon>Lamiales</taxon>
        <taxon>Gesneriaceae</taxon>
        <taxon>Didymocarpoideae</taxon>
        <taxon>Trichosporeae</taxon>
        <taxon>Loxocarpinae</taxon>
        <taxon>Dorcoceras</taxon>
    </lineage>
</organism>
<dbReference type="PANTHER" id="PTHR47592">
    <property type="entry name" value="PBF68 PROTEIN"/>
    <property type="match status" value="1"/>
</dbReference>
<evidence type="ECO:0000313" key="6">
    <source>
        <dbReference type="EMBL" id="KZV48065.1"/>
    </source>
</evidence>
<dbReference type="Gene3D" id="4.10.60.10">
    <property type="entry name" value="Zinc finger, CCHC-type"/>
    <property type="match status" value="1"/>
</dbReference>
<sequence>MLFYLTTLNLVRFLREDAPTVTENETDKDKRAAFEAWGHGDFLCRNYFLNGLDNSLYNVYSPMTTAKLLWESLEKKYKTEGAGLKKFIVGKFLDYKMVDSKSVMSQVQEMQLILHDLHVEGMEMSESFQVAAVIEKLHPLWKDFKNYLKHKRKEMGLEDLIIKLCIEEDNRKQSESKGTKRPIEDGSNLVEPNASKGKRKFKDKDKGKGKKFKGTCYNCGKPNHMTKDCRRPKKAKKEQQGKDVANHLTTSNVVDMEMDLAAVTFEANMVDNPRQWWVDTGATRHICSEKAMFSTYVPVTGRKLFMGNSASSDVAGIGKVVLKMTSRKELALIDVLHVPEIRKNLVSGSALVKAGFRLVFESNKFILSKNGVFIGKGYLEDNLFKMNVMPVLREFDGNKIKASTYIVECYNLWHGRLGHVNYNTLKRLVKLNLLPTMDINKTHKCEVCVEAKMTKLPFHSVERSTTPLELIHSDICDLKFVQTRGGKKYFVTFIDDCTRYCYVYLLRGKDEALEAFQNYKAEVENQLDQRKNIRSDRGGEYGAPFDDYCVKSGIIHQTTAPYSPQSNGVAERLVHKSDIPSIHEDTTIESRNAIFFENVFPRKEGNNKERNEIKSNEGSNENENSEPSCSKRSIEAVDDQQNDEPRRSKRARIEKSFGPDFISYVLENEPRTLKEALSSPDAPLWKEAVNSEIESIMHNHTWELVDLPLGTKPLGCKWILKRKYKADGTIDKYKARLVVKGFRQKEGISHYTDLNKRQNNGMRNLTK</sequence>
<reference evidence="6 7" key="1">
    <citation type="journal article" date="2015" name="Proc. Natl. Acad. Sci. U.S.A.">
        <title>The resurrection genome of Boea hygrometrica: A blueprint for survival of dehydration.</title>
        <authorList>
            <person name="Xiao L."/>
            <person name="Yang G."/>
            <person name="Zhang L."/>
            <person name="Yang X."/>
            <person name="Zhao S."/>
            <person name="Ji Z."/>
            <person name="Zhou Q."/>
            <person name="Hu M."/>
            <person name="Wang Y."/>
            <person name="Chen M."/>
            <person name="Xu Y."/>
            <person name="Jin H."/>
            <person name="Xiao X."/>
            <person name="Hu G."/>
            <person name="Bao F."/>
            <person name="Hu Y."/>
            <person name="Wan P."/>
            <person name="Li L."/>
            <person name="Deng X."/>
            <person name="Kuang T."/>
            <person name="Xiang C."/>
            <person name="Zhu J.K."/>
            <person name="Oliver M.J."/>
            <person name="He Y."/>
        </authorList>
    </citation>
    <scope>NUCLEOTIDE SEQUENCE [LARGE SCALE GENOMIC DNA]</scope>
    <source>
        <strain evidence="7">cv. XS01</strain>
    </source>
</reference>
<dbReference type="InterPro" id="IPR013103">
    <property type="entry name" value="RVT_2"/>
</dbReference>
<feature type="coiled-coil region" evidence="2">
    <location>
        <begin position="509"/>
        <end position="536"/>
    </location>
</feature>
<dbReference type="PANTHER" id="PTHR47592:SF27">
    <property type="entry name" value="OS08G0421700 PROTEIN"/>
    <property type="match status" value="1"/>
</dbReference>
<keyword evidence="1" id="KW-0862">Zinc</keyword>
<dbReference type="Pfam" id="PF22936">
    <property type="entry name" value="Pol_BBD"/>
    <property type="match status" value="1"/>
</dbReference>
<keyword evidence="1" id="KW-0479">Metal-binding</keyword>
<feature type="domain" description="Integrase catalytic" evidence="5">
    <location>
        <begin position="463"/>
        <end position="573"/>
    </location>
</feature>
<dbReference type="OrthoDB" id="2596766at2759"/>
<dbReference type="InterPro" id="IPR036875">
    <property type="entry name" value="Znf_CCHC_sf"/>
</dbReference>
<dbReference type="Pfam" id="PF00665">
    <property type="entry name" value="rve"/>
    <property type="match status" value="1"/>
</dbReference>
<keyword evidence="2" id="KW-0175">Coiled coil</keyword>
<dbReference type="Proteomes" id="UP000250235">
    <property type="component" value="Unassembled WGS sequence"/>
</dbReference>
<feature type="compositionally biased region" description="Basic and acidic residues" evidence="3">
    <location>
        <begin position="606"/>
        <end position="615"/>
    </location>
</feature>
<evidence type="ECO:0000313" key="7">
    <source>
        <dbReference type="Proteomes" id="UP000250235"/>
    </source>
</evidence>
<dbReference type="GO" id="GO:0015074">
    <property type="term" value="P:DNA integration"/>
    <property type="evidence" value="ECO:0007669"/>
    <property type="project" value="InterPro"/>
</dbReference>
<dbReference type="InterPro" id="IPR054722">
    <property type="entry name" value="PolX-like_BBD"/>
</dbReference>
<keyword evidence="1" id="KW-0863">Zinc-finger</keyword>
<name>A0A2Z7CNW8_9LAMI</name>
<feature type="domain" description="CCHC-type" evidence="4">
    <location>
        <begin position="216"/>
        <end position="231"/>
    </location>
</feature>
<dbReference type="GO" id="GO:0003676">
    <property type="term" value="F:nucleic acid binding"/>
    <property type="evidence" value="ECO:0007669"/>
    <property type="project" value="InterPro"/>
</dbReference>
<evidence type="ECO:0008006" key="8">
    <source>
        <dbReference type="Google" id="ProtNLM"/>
    </source>
</evidence>
<dbReference type="PROSITE" id="PS50994">
    <property type="entry name" value="INTEGRASE"/>
    <property type="match status" value="1"/>
</dbReference>
<feature type="compositionally biased region" description="Basic and acidic residues" evidence="3">
    <location>
        <begin position="643"/>
        <end position="652"/>
    </location>
</feature>
<feature type="compositionally biased region" description="Low complexity" evidence="3">
    <location>
        <begin position="616"/>
        <end position="630"/>
    </location>
</feature>
<dbReference type="SUPFAM" id="SSF57756">
    <property type="entry name" value="Retrovirus zinc finger-like domains"/>
    <property type="match status" value="1"/>
</dbReference>
<accession>A0A2Z7CNW8</accession>
<dbReference type="SMART" id="SM00343">
    <property type="entry name" value="ZnF_C2HC"/>
    <property type="match status" value="1"/>
</dbReference>
<feature type="region of interest" description="Disordered" evidence="3">
    <location>
        <begin position="171"/>
        <end position="210"/>
    </location>
</feature>
<dbReference type="Gene3D" id="3.30.420.10">
    <property type="entry name" value="Ribonuclease H-like superfamily/Ribonuclease H"/>
    <property type="match status" value="1"/>
</dbReference>
<evidence type="ECO:0000256" key="2">
    <source>
        <dbReference type="SAM" id="Coils"/>
    </source>
</evidence>
<dbReference type="AlphaFoldDB" id="A0A2Z7CNW8"/>
<feature type="compositionally biased region" description="Basic and acidic residues" evidence="3">
    <location>
        <begin position="171"/>
        <end position="184"/>
    </location>
</feature>
<gene>
    <name evidence="6" type="ORF">F511_31040</name>
</gene>
<keyword evidence="7" id="KW-1185">Reference proteome</keyword>
<dbReference type="Pfam" id="PF00098">
    <property type="entry name" value="zf-CCHC"/>
    <property type="match status" value="1"/>
</dbReference>
<evidence type="ECO:0000256" key="1">
    <source>
        <dbReference type="PROSITE-ProRule" id="PRU00047"/>
    </source>
</evidence>
<feature type="compositionally biased region" description="Basic residues" evidence="3">
    <location>
        <begin position="196"/>
        <end position="210"/>
    </location>
</feature>
<dbReference type="InterPro" id="IPR025724">
    <property type="entry name" value="GAG-pre-integrase_dom"/>
</dbReference>
<dbReference type="SUPFAM" id="SSF53098">
    <property type="entry name" value="Ribonuclease H-like"/>
    <property type="match status" value="1"/>
</dbReference>
<dbReference type="Pfam" id="PF14223">
    <property type="entry name" value="Retrotran_gag_2"/>
    <property type="match status" value="1"/>
</dbReference>